<accession>A0A7Y0LBK5</accession>
<proteinExistence type="predicted"/>
<keyword evidence="1" id="KW-0472">Membrane</keyword>
<feature type="transmembrane region" description="Helical" evidence="1">
    <location>
        <begin position="205"/>
        <end position="228"/>
    </location>
</feature>
<keyword evidence="1" id="KW-0812">Transmembrane</keyword>
<dbReference type="AlphaFoldDB" id="A0A7Y0LBK5"/>
<evidence type="ECO:0000313" key="3">
    <source>
        <dbReference type="Proteomes" id="UP000568664"/>
    </source>
</evidence>
<organism evidence="2 3">
    <name type="scientific">Thalassotalea algicola</name>
    <dbReference type="NCBI Taxonomy" id="2716224"/>
    <lineage>
        <taxon>Bacteria</taxon>
        <taxon>Pseudomonadati</taxon>
        <taxon>Pseudomonadota</taxon>
        <taxon>Gammaproteobacteria</taxon>
        <taxon>Alteromonadales</taxon>
        <taxon>Colwelliaceae</taxon>
        <taxon>Thalassotalea</taxon>
    </lineage>
</organism>
<evidence type="ECO:0000313" key="2">
    <source>
        <dbReference type="EMBL" id="NMP30691.1"/>
    </source>
</evidence>
<dbReference type="Pfam" id="PF03929">
    <property type="entry name" value="PepSY_TM"/>
    <property type="match status" value="1"/>
</dbReference>
<evidence type="ECO:0008006" key="4">
    <source>
        <dbReference type="Google" id="ProtNLM"/>
    </source>
</evidence>
<gene>
    <name evidence="2" type="ORF">HII17_03865</name>
</gene>
<evidence type="ECO:0000256" key="1">
    <source>
        <dbReference type="SAM" id="Phobius"/>
    </source>
</evidence>
<keyword evidence="3" id="KW-1185">Reference proteome</keyword>
<keyword evidence="1" id="KW-1133">Transmembrane helix</keyword>
<sequence>MMSVIRKIHKWLAIIVGLQLIIWLSSGLYLNIADATKASGRQYLVKTKPTVVDIASTVSVKSVLTQYPNAQSIKLITLLDKPFFLVTLEKGLYAHFPNRYQLVNAVQGNRIEIDSTFAAELAQASYSGGGDISDVRIIETRPSAFPKQQNASWQISFTDEVSTQVYIEADSGRLIGHSNDHKALAGLMLMLHFMDYGRIGSFNSWQMIFFALIALWLSISGMIMAVTFTKRNVQRLKI</sequence>
<dbReference type="EMBL" id="JABBXH010000001">
    <property type="protein sequence ID" value="NMP30691.1"/>
    <property type="molecule type" value="Genomic_DNA"/>
</dbReference>
<dbReference type="InterPro" id="IPR005625">
    <property type="entry name" value="PepSY-ass_TM"/>
</dbReference>
<dbReference type="Proteomes" id="UP000568664">
    <property type="component" value="Unassembled WGS sequence"/>
</dbReference>
<dbReference type="RefSeq" id="WP_169073974.1">
    <property type="nucleotide sequence ID" value="NZ_JABBXH010000001.1"/>
</dbReference>
<name>A0A7Y0LBK5_9GAMM</name>
<comment type="caution">
    <text evidence="2">The sequence shown here is derived from an EMBL/GenBank/DDBJ whole genome shotgun (WGS) entry which is preliminary data.</text>
</comment>
<reference evidence="2 3" key="1">
    <citation type="submission" date="2020-04" db="EMBL/GenBank/DDBJ databases">
        <title>Thalassotalea sp. M1531, isolated from the surface of marine red alga.</title>
        <authorList>
            <person name="Pang L."/>
            <person name="Lu D.-C."/>
        </authorList>
    </citation>
    <scope>NUCLEOTIDE SEQUENCE [LARGE SCALE GENOMIC DNA]</scope>
    <source>
        <strain evidence="2 3">M1531</strain>
    </source>
</reference>
<feature type="transmembrane region" description="Helical" evidence="1">
    <location>
        <begin position="12"/>
        <end position="32"/>
    </location>
</feature>
<protein>
    <recommendedName>
        <fullName evidence="4">PepSY domain-containing protein</fullName>
    </recommendedName>
</protein>